<evidence type="ECO:0000313" key="3">
    <source>
        <dbReference type="Proteomes" id="UP000276349"/>
    </source>
</evidence>
<sequence length="85" mass="9247">MTEYNREELFLIIQMLAGITFTAGCAFSIETFYGTVPAFALIGSAVGLSIIIGCWLGAEHVAFMFTIIVTAVVFSIYFNFGTLFG</sequence>
<protein>
    <submittedName>
        <fullName evidence="2">Uncharacterized protein</fullName>
    </submittedName>
</protein>
<evidence type="ECO:0000256" key="1">
    <source>
        <dbReference type="SAM" id="Phobius"/>
    </source>
</evidence>
<reference evidence="2 3" key="1">
    <citation type="submission" date="2018-12" db="EMBL/GenBank/DDBJ databases">
        <authorList>
            <person name="Yu L."/>
        </authorList>
    </citation>
    <scope>NUCLEOTIDE SEQUENCE [LARGE SCALE GENOMIC DNA]</scope>
    <source>
        <strain evidence="2 3">S5H2222</strain>
    </source>
</reference>
<keyword evidence="1" id="KW-0472">Membrane</keyword>
<dbReference type="OrthoDB" id="2453380at2"/>
<organism evidence="2 3">
    <name type="scientific">Lysinibacillus telephonicus</name>
    <dbReference type="NCBI Taxonomy" id="1714840"/>
    <lineage>
        <taxon>Bacteria</taxon>
        <taxon>Bacillati</taxon>
        <taxon>Bacillota</taxon>
        <taxon>Bacilli</taxon>
        <taxon>Bacillales</taxon>
        <taxon>Bacillaceae</taxon>
        <taxon>Lysinibacillus</taxon>
    </lineage>
</organism>
<comment type="caution">
    <text evidence="2">The sequence shown here is derived from an EMBL/GenBank/DDBJ whole genome shotgun (WGS) entry which is preliminary data.</text>
</comment>
<feature type="transmembrane region" description="Helical" evidence="1">
    <location>
        <begin position="35"/>
        <end position="56"/>
    </location>
</feature>
<gene>
    <name evidence="2" type="ORF">EKG35_09900</name>
</gene>
<dbReference type="EMBL" id="RXNR01000023">
    <property type="protein sequence ID" value="RTQ93121.1"/>
    <property type="molecule type" value="Genomic_DNA"/>
</dbReference>
<proteinExistence type="predicted"/>
<dbReference type="RefSeq" id="WP_126294294.1">
    <property type="nucleotide sequence ID" value="NZ_RXNR01000023.1"/>
</dbReference>
<dbReference type="Proteomes" id="UP000276349">
    <property type="component" value="Unassembled WGS sequence"/>
</dbReference>
<evidence type="ECO:0000313" key="2">
    <source>
        <dbReference type="EMBL" id="RTQ93121.1"/>
    </source>
</evidence>
<accession>A0A3S0HJ19</accession>
<name>A0A3S0HJ19_9BACI</name>
<dbReference type="AlphaFoldDB" id="A0A3S0HJ19"/>
<keyword evidence="1" id="KW-1133">Transmembrane helix</keyword>
<keyword evidence="3" id="KW-1185">Reference proteome</keyword>
<feature type="transmembrane region" description="Helical" evidence="1">
    <location>
        <begin position="61"/>
        <end position="80"/>
    </location>
</feature>
<feature type="transmembrane region" description="Helical" evidence="1">
    <location>
        <begin position="9"/>
        <end position="29"/>
    </location>
</feature>
<keyword evidence="1" id="KW-0812">Transmembrane</keyword>
<dbReference type="PROSITE" id="PS51257">
    <property type="entry name" value="PROKAR_LIPOPROTEIN"/>
    <property type="match status" value="1"/>
</dbReference>